<dbReference type="AlphaFoldDB" id="A0A915DF00"/>
<name>A0A915DF00_9BILA</name>
<reference evidence="2" key="1">
    <citation type="submission" date="2022-11" db="UniProtKB">
        <authorList>
            <consortium name="WormBaseParasite"/>
        </authorList>
    </citation>
    <scope>IDENTIFICATION</scope>
</reference>
<organism evidence="1 2">
    <name type="scientific">Ditylenchus dipsaci</name>
    <dbReference type="NCBI Taxonomy" id="166011"/>
    <lineage>
        <taxon>Eukaryota</taxon>
        <taxon>Metazoa</taxon>
        <taxon>Ecdysozoa</taxon>
        <taxon>Nematoda</taxon>
        <taxon>Chromadorea</taxon>
        <taxon>Rhabditida</taxon>
        <taxon>Tylenchina</taxon>
        <taxon>Tylenchomorpha</taxon>
        <taxon>Sphaerularioidea</taxon>
        <taxon>Anguinidae</taxon>
        <taxon>Anguininae</taxon>
        <taxon>Ditylenchus</taxon>
    </lineage>
</organism>
<evidence type="ECO:0000313" key="2">
    <source>
        <dbReference type="WBParaSite" id="jg19169"/>
    </source>
</evidence>
<accession>A0A915DF00</accession>
<proteinExistence type="predicted"/>
<sequence>MRELENLPKKHYPSPEEAFKALNADCLREENERKEIELKAFLKTQMQSSFEVKRLHEKFLREKVVKNETHHAEKIAVTPVKKAANKRPLNPVPNTMNQKQYAQYALYHQQFAQYSNHDMSFALPRSPALQLHQSNAQPSRVPQTAPVSQIAQNYQFMLNNPAAMAAFYNQMPSQITPYLQIQKSLESSQSNCPSTAVMANNPGTQQNHWHDYLNQHRNPVKSEHYASCTSHTNLLQQASINNISSFKWTSRLSSILTGPTRIMEEGMLMPRTTTSTALCITPSRWFRDSALNTK</sequence>
<keyword evidence="1" id="KW-1185">Reference proteome</keyword>
<protein>
    <submittedName>
        <fullName evidence="2">Uncharacterized protein</fullName>
    </submittedName>
</protein>
<dbReference type="Proteomes" id="UP000887574">
    <property type="component" value="Unplaced"/>
</dbReference>
<evidence type="ECO:0000313" key="1">
    <source>
        <dbReference type="Proteomes" id="UP000887574"/>
    </source>
</evidence>
<dbReference type="WBParaSite" id="jg19169">
    <property type="protein sequence ID" value="jg19169"/>
    <property type="gene ID" value="jg19169"/>
</dbReference>